<reference evidence="2" key="1">
    <citation type="journal article" date="2019" name="Int. J. Syst. Evol. Microbiol.">
        <title>The Global Catalogue of Microorganisms (GCM) 10K type strain sequencing project: providing services to taxonomists for standard genome sequencing and annotation.</title>
        <authorList>
            <consortium name="The Broad Institute Genomics Platform"/>
            <consortium name="The Broad Institute Genome Sequencing Center for Infectious Disease"/>
            <person name="Wu L."/>
            <person name="Ma J."/>
        </authorList>
    </citation>
    <scope>NUCLEOTIDE SEQUENCE [LARGE SCALE GENOMIC DNA]</scope>
    <source>
        <strain evidence="2">KCTC 52127</strain>
    </source>
</reference>
<evidence type="ECO:0000313" key="1">
    <source>
        <dbReference type="EMBL" id="MFD2566390.1"/>
    </source>
</evidence>
<name>A0ABW5LNM9_9FLAO</name>
<dbReference type="RefSeq" id="WP_379665098.1">
    <property type="nucleotide sequence ID" value="NZ_JBHULH010000001.1"/>
</dbReference>
<gene>
    <name evidence="1" type="ORF">ACFSRZ_03340</name>
</gene>
<protein>
    <submittedName>
        <fullName evidence="1">Uncharacterized protein</fullName>
    </submittedName>
</protein>
<accession>A0ABW5LNM9</accession>
<proteinExistence type="predicted"/>
<dbReference type="EMBL" id="JBHULH010000001">
    <property type="protein sequence ID" value="MFD2566390.1"/>
    <property type="molecule type" value="Genomic_DNA"/>
</dbReference>
<evidence type="ECO:0000313" key="2">
    <source>
        <dbReference type="Proteomes" id="UP001597508"/>
    </source>
</evidence>
<keyword evidence="2" id="KW-1185">Reference proteome</keyword>
<comment type="caution">
    <text evidence="1">The sequence shown here is derived from an EMBL/GenBank/DDBJ whole genome shotgun (WGS) entry which is preliminary data.</text>
</comment>
<dbReference type="Proteomes" id="UP001597508">
    <property type="component" value="Unassembled WGS sequence"/>
</dbReference>
<sequence>MNAKWYIGTLFLIFAYFGTFQEQASVPNQEIVLEFVDTKVDQKDIKSTIADVRQKLLKIGASNITIQETKEGTLKISYHSLTHTDDIKDALHKENQLVLNQNSGDKEENNTSLDYKIDVYELTDSTDISNHNDKFVFEIKSHSDRSTINYNYGFVKSIKTAKANQLFKTTYKAYKNNPFTKDYTSHKEPEVRAGPFTYNV</sequence>
<organism evidence="1 2">
    <name type="scientific">Pseudotenacibaculum haliotis</name>
    <dbReference type="NCBI Taxonomy" id="1862138"/>
    <lineage>
        <taxon>Bacteria</taxon>
        <taxon>Pseudomonadati</taxon>
        <taxon>Bacteroidota</taxon>
        <taxon>Flavobacteriia</taxon>
        <taxon>Flavobacteriales</taxon>
        <taxon>Flavobacteriaceae</taxon>
        <taxon>Pseudotenacibaculum</taxon>
    </lineage>
</organism>